<accession>A0ABY3SP27</accession>
<reference evidence="1 2" key="1">
    <citation type="journal article" date="2024" name="Int. J. Syst. Evol. Microbiol.">
        <title>Paenibacillus hexagrammi sp. nov., a novel bacterium isolated from the gut content of Hexagrammos agrammus.</title>
        <authorList>
            <person name="Jung H.K."/>
            <person name="Kim D.G."/>
            <person name="Zin H."/>
            <person name="Park J."/>
            <person name="Jung H."/>
            <person name="Kim Y.O."/>
            <person name="Kong H.J."/>
            <person name="Kim J.W."/>
            <person name="Kim Y.S."/>
        </authorList>
    </citation>
    <scope>NUCLEOTIDE SEQUENCE [LARGE SCALE GENOMIC DNA]</scope>
    <source>
        <strain evidence="1 2">YPD9-1</strain>
    </source>
</reference>
<gene>
    <name evidence="1" type="ORF">L0M14_11710</name>
</gene>
<dbReference type="EMBL" id="CP090978">
    <property type="protein sequence ID" value="UJF35688.1"/>
    <property type="molecule type" value="Genomic_DNA"/>
</dbReference>
<protein>
    <submittedName>
        <fullName evidence="1">Uncharacterized protein</fullName>
    </submittedName>
</protein>
<proteinExistence type="predicted"/>
<evidence type="ECO:0000313" key="1">
    <source>
        <dbReference type="EMBL" id="UJF35688.1"/>
    </source>
</evidence>
<evidence type="ECO:0000313" key="2">
    <source>
        <dbReference type="Proteomes" id="UP001649230"/>
    </source>
</evidence>
<sequence>MKWKPILLSFMIITTLFEIAPDKTSAHVTPNNEVSIEFQADKKLFNDYGISDSDIIKLGSFAEILQNFIQNEHISKENAVQIKEDYLKPITSKTRRYNVQSGMVITETELSQEVEQKKNIIRIKR</sequence>
<dbReference type="RefSeq" id="WP_235122249.1">
    <property type="nucleotide sequence ID" value="NZ_CP090978.1"/>
</dbReference>
<keyword evidence="2" id="KW-1185">Reference proteome</keyword>
<name>A0ABY3SP27_9BACL</name>
<organism evidence="1 2">
    <name type="scientific">Paenibacillus hexagrammi</name>
    <dbReference type="NCBI Taxonomy" id="2908839"/>
    <lineage>
        <taxon>Bacteria</taxon>
        <taxon>Bacillati</taxon>
        <taxon>Bacillota</taxon>
        <taxon>Bacilli</taxon>
        <taxon>Bacillales</taxon>
        <taxon>Paenibacillaceae</taxon>
        <taxon>Paenibacillus</taxon>
    </lineage>
</organism>
<dbReference type="Proteomes" id="UP001649230">
    <property type="component" value="Chromosome"/>
</dbReference>